<dbReference type="PANTHER" id="PTHR36112">
    <property type="entry name" value="RIBOSOMAL RNA SMALL SUBUNIT METHYLTRANSFERASE J"/>
    <property type="match status" value="1"/>
</dbReference>
<keyword evidence="1" id="KW-0808">Transferase</keyword>
<keyword evidence="1" id="KW-0489">Methyltransferase</keyword>
<dbReference type="EMBL" id="JBHSNC010000056">
    <property type="protein sequence ID" value="MFC5531871.1"/>
    <property type="molecule type" value="Genomic_DNA"/>
</dbReference>
<reference evidence="2" key="1">
    <citation type="journal article" date="2019" name="Int. J. Syst. Evol. Microbiol.">
        <title>The Global Catalogue of Microorganisms (GCM) 10K type strain sequencing project: providing services to taxonomists for standard genome sequencing and annotation.</title>
        <authorList>
            <consortium name="The Broad Institute Genomics Platform"/>
            <consortium name="The Broad Institute Genome Sequencing Center for Infectious Disease"/>
            <person name="Wu L."/>
            <person name="Ma J."/>
        </authorList>
    </citation>
    <scope>NUCLEOTIDE SEQUENCE [LARGE SCALE GENOMIC DNA]</scope>
    <source>
        <strain evidence="2">CGMCC 1.18578</strain>
    </source>
</reference>
<evidence type="ECO:0000313" key="1">
    <source>
        <dbReference type="EMBL" id="MFC5531871.1"/>
    </source>
</evidence>
<dbReference type="InterPro" id="IPR029063">
    <property type="entry name" value="SAM-dependent_MTases_sf"/>
</dbReference>
<keyword evidence="2" id="KW-1185">Reference proteome</keyword>
<gene>
    <name evidence="1" type="ORF">ACFPQ4_20850</name>
</gene>
<dbReference type="SUPFAM" id="SSF53335">
    <property type="entry name" value="S-adenosyl-L-methionine-dependent methyltransferases"/>
    <property type="match status" value="1"/>
</dbReference>
<evidence type="ECO:0000313" key="2">
    <source>
        <dbReference type="Proteomes" id="UP001596108"/>
    </source>
</evidence>
<proteinExistence type="predicted"/>
<organism evidence="1 2">
    <name type="scientific">Cohnella yongneupensis</name>
    <dbReference type="NCBI Taxonomy" id="425006"/>
    <lineage>
        <taxon>Bacteria</taxon>
        <taxon>Bacillati</taxon>
        <taxon>Bacillota</taxon>
        <taxon>Bacilli</taxon>
        <taxon>Bacillales</taxon>
        <taxon>Paenibacillaceae</taxon>
        <taxon>Cohnella</taxon>
    </lineage>
</organism>
<dbReference type="Pfam" id="PF04445">
    <property type="entry name" value="SAM_MT"/>
    <property type="match status" value="1"/>
</dbReference>
<dbReference type="GO" id="GO:0032259">
    <property type="term" value="P:methylation"/>
    <property type="evidence" value="ECO:0007669"/>
    <property type="project" value="UniProtKB-KW"/>
</dbReference>
<dbReference type="PANTHER" id="PTHR36112:SF1">
    <property type="entry name" value="RIBOSOMAL RNA SMALL SUBUNIT METHYLTRANSFERASE J"/>
    <property type="match status" value="1"/>
</dbReference>
<protein>
    <submittedName>
        <fullName evidence="1">Class I SAM-dependent methyltransferase</fullName>
        <ecNumber evidence="1">2.1.1.-</ecNumber>
    </submittedName>
</protein>
<accession>A0ABW0R3Q4</accession>
<dbReference type="Gene3D" id="3.40.50.150">
    <property type="entry name" value="Vaccinia Virus protein VP39"/>
    <property type="match status" value="1"/>
</dbReference>
<dbReference type="RefSeq" id="WP_378113830.1">
    <property type="nucleotide sequence ID" value="NZ_JBHSNC010000056.1"/>
</dbReference>
<name>A0ABW0R3Q4_9BACL</name>
<comment type="caution">
    <text evidence="1">The sequence shown here is derived from an EMBL/GenBank/DDBJ whole genome shotgun (WGS) entry which is preliminary data.</text>
</comment>
<dbReference type="Proteomes" id="UP001596108">
    <property type="component" value="Unassembled WGS sequence"/>
</dbReference>
<dbReference type="InterPro" id="IPR007536">
    <property type="entry name" value="16SrRNA_methylTrfase_J"/>
</dbReference>
<dbReference type="EC" id="2.1.1.-" evidence="1"/>
<sequence length="259" mass="27977">MIVTTSERPDESTVERANSLAEEWQAAYVPRLQQSISRMSRSNGNVDVAIVGPKEVKLVPADGPPLFFHPSMALVRLKRLIGGGRDTLVSVSDAAPGDVVLDCTAGLCADALVYSYAVGRQGKVIALEASPVLHAIVREGLKTYESGIPEVDNAMRAITAIQSDYESYLAQLKDKSVDIVYFDPMFERPVNSSSALAPLRSQARMEPLQIGSVREAIRVARKKIVLKDNRGSGHFAELGFSLARKSGSSVAYGVINSED</sequence>
<dbReference type="GO" id="GO:0008168">
    <property type="term" value="F:methyltransferase activity"/>
    <property type="evidence" value="ECO:0007669"/>
    <property type="project" value="UniProtKB-KW"/>
</dbReference>